<keyword evidence="6" id="KW-0131">Cell cycle</keyword>
<dbReference type="Gene3D" id="6.10.250.660">
    <property type="match status" value="1"/>
</dbReference>
<accession>A0ABT7UBE3</accession>
<keyword evidence="3" id="KW-0132">Cell division</keyword>
<keyword evidence="9" id="KW-1185">Reference proteome</keyword>
<evidence type="ECO:0000313" key="9">
    <source>
        <dbReference type="Proteomes" id="UP001529340"/>
    </source>
</evidence>
<keyword evidence="4" id="KW-0133">Cell shape</keyword>
<keyword evidence="5 7" id="KW-0175">Coiled coil</keyword>
<feature type="coiled-coil region" evidence="7">
    <location>
        <begin position="39"/>
        <end position="73"/>
    </location>
</feature>
<dbReference type="RefSeq" id="WP_289607412.1">
    <property type="nucleotide sequence ID" value="NZ_JAUDCG010000015.1"/>
</dbReference>
<dbReference type="EMBL" id="JAUDCG010000015">
    <property type="protein sequence ID" value="MDM8156948.1"/>
    <property type="molecule type" value="Genomic_DNA"/>
</dbReference>
<dbReference type="InterPro" id="IPR019933">
    <property type="entry name" value="DivIVA_domain"/>
</dbReference>
<comment type="subcellular location">
    <subcellularLocation>
        <location evidence="1">Cytoplasm</location>
    </subcellularLocation>
</comment>
<dbReference type="Pfam" id="PF05103">
    <property type="entry name" value="DivIVA"/>
    <property type="match status" value="1"/>
</dbReference>
<evidence type="ECO:0000256" key="5">
    <source>
        <dbReference type="ARBA" id="ARBA00023054"/>
    </source>
</evidence>
<evidence type="ECO:0000256" key="7">
    <source>
        <dbReference type="SAM" id="Coils"/>
    </source>
</evidence>
<dbReference type="InterPro" id="IPR011229">
    <property type="entry name" value="Cell_cycle_GpsB"/>
</dbReference>
<evidence type="ECO:0000313" key="8">
    <source>
        <dbReference type="EMBL" id="MDM8156948.1"/>
    </source>
</evidence>
<evidence type="ECO:0000256" key="2">
    <source>
        <dbReference type="ARBA" id="ARBA00022490"/>
    </source>
</evidence>
<comment type="caution">
    <text evidence="8">The sequence shown here is derived from an EMBL/GenBank/DDBJ whole genome shotgun (WGS) entry which is preliminary data.</text>
</comment>
<evidence type="ECO:0000256" key="4">
    <source>
        <dbReference type="ARBA" id="ARBA00022960"/>
    </source>
</evidence>
<dbReference type="Proteomes" id="UP001529340">
    <property type="component" value="Unassembled WGS sequence"/>
</dbReference>
<organism evidence="8 9">
    <name type="scientific">Amedibacillus dolichus</name>
    <dbReference type="NCBI Taxonomy" id="31971"/>
    <lineage>
        <taxon>Bacteria</taxon>
        <taxon>Bacillati</taxon>
        <taxon>Bacillota</taxon>
        <taxon>Erysipelotrichia</taxon>
        <taxon>Erysipelotrichales</taxon>
        <taxon>Erysipelotrichaceae</taxon>
        <taxon>Amedibacillus</taxon>
    </lineage>
</organism>
<proteinExistence type="predicted"/>
<protein>
    <submittedName>
        <fullName evidence="8">DivIVA domain-containing protein</fullName>
    </submittedName>
</protein>
<evidence type="ECO:0000256" key="1">
    <source>
        <dbReference type="ARBA" id="ARBA00004496"/>
    </source>
</evidence>
<sequence>MAQYQLDAKKILDKEFHVDLKGYSPSEVDEFLDLVISDYQLYEQTMQELGEKLRSYENQIDRLQEEIAQLRAQKGEEPAAEVPSSSQLDILKRLSRLEYEVFKK</sequence>
<evidence type="ECO:0000256" key="6">
    <source>
        <dbReference type="ARBA" id="ARBA00023306"/>
    </source>
</evidence>
<gene>
    <name evidence="8" type="ORF">QUV96_04770</name>
</gene>
<reference evidence="9" key="2">
    <citation type="submission" date="2023-06" db="EMBL/GenBank/DDBJ databases">
        <title>Identification and characterization of horizontal gene transfer across gut microbiota members of farm animals based on homology search.</title>
        <authorList>
            <person name="Zeman M."/>
            <person name="Kubasova T."/>
            <person name="Jahodarova E."/>
            <person name="Nykrynova M."/>
            <person name="Rychlik I."/>
        </authorList>
    </citation>
    <scope>NUCLEOTIDE SEQUENCE [LARGE SCALE GENOMIC DNA]</scope>
    <source>
        <strain evidence="9">ET39</strain>
    </source>
</reference>
<dbReference type="NCBIfam" id="TIGR03544">
    <property type="entry name" value="DivI1A_domain"/>
    <property type="match status" value="1"/>
</dbReference>
<reference evidence="8 9" key="1">
    <citation type="submission" date="2023-06" db="EMBL/GenBank/DDBJ databases">
        <title>Identification and characterization of horizontal gene transfer across gut microbiota members of farm animals based on homology search.</title>
        <authorList>
            <person name="Schwarzerova J."/>
            <person name="Nykrynova M."/>
            <person name="Jureckova K."/>
            <person name="Cejkova D."/>
            <person name="Rychlik I."/>
        </authorList>
    </citation>
    <scope>NUCLEOTIDE SEQUENCE [LARGE SCALE GENOMIC DNA]</scope>
    <source>
        <strain evidence="8 9">ET39</strain>
    </source>
</reference>
<dbReference type="PIRSF" id="PIRSF029938">
    <property type="entry name" value="UCP029938"/>
    <property type="match status" value="1"/>
</dbReference>
<evidence type="ECO:0000256" key="3">
    <source>
        <dbReference type="ARBA" id="ARBA00022618"/>
    </source>
</evidence>
<keyword evidence="2" id="KW-0963">Cytoplasm</keyword>
<dbReference type="InterPro" id="IPR007793">
    <property type="entry name" value="DivIVA_fam"/>
</dbReference>
<reference evidence="8 9" key="3">
    <citation type="submission" date="2023-06" db="EMBL/GenBank/DDBJ databases">
        <authorList>
            <person name="Zeman M."/>
            <person name="Kubasova T."/>
            <person name="Jahodarova E."/>
            <person name="Nykrynova M."/>
            <person name="Rychlik I."/>
        </authorList>
    </citation>
    <scope>NUCLEOTIDE SEQUENCE [LARGE SCALE GENOMIC DNA]</scope>
    <source>
        <strain evidence="8 9">ET39</strain>
    </source>
</reference>
<name>A0ABT7UBE3_9FIRM</name>